<accession>A0A822ZK40</accession>
<protein>
    <submittedName>
        <fullName evidence="2">Uncharacterized protein</fullName>
    </submittedName>
</protein>
<comment type="caution">
    <text evidence="2">The sequence shown here is derived from an EMBL/GenBank/DDBJ whole genome shotgun (WGS) entry which is preliminary data.</text>
</comment>
<dbReference type="Proteomes" id="UP000607653">
    <property type="component" value="Unassembled WGS sequence"/>
</dbReference>
<evidence type="ECO:0000313" key="2">
    <source>
        <dbReference type="EMBL" id="DAD45512.1"/>
    </source>
</evidence>
<gene>
    <name evidence="2" type="ORF">HUJ06_003742</name>
</gene>
<reference evidence="2 3" key="1">
    <citation type="journal article" date="2020" name="Mol. Biol. Evol.">
        <title>Distinct Expression and Methylation Patterns for Genes with Different Fates following a Single Whole-Genome Duplication in Flowering Plants.</title>
        <authorList>
            <person name="Shi T."/>
            <person name="Rahmani R.S."/>
            <person name="Gugger P.F."/>
            <person name="Wang M."/>
            <person name="Li H."/>
            <person name="Zhang Y."/>
            <person name="Li Z."/>
            <person name="Wang Q."/>
            <person name="Van de Peer Y."/>
            <person name="Marchal K."/>
            <person name="Chen J."/>
        </authorList>
    </citation>
    <scope>NUCLEOTIDE SEQUENCE [LARGE SCALE GENOMIC DNA]</scope>
    <source>
        <tissue evidence="2">Leaf</tissue>
    </source>
</reference>
<name>A0A822ZK40_NELNU</name>
<evidence type="ECO:0000256" key="1">
    <source>
        <dbReference type="SAM" id="MobiDB-lite"/>
    </source>
</evidence>
<organism evidence="2 3">
    <name type="scientific">Nelumbo nucifera</name>
    <name type="common">Sacred lotus</name>
    <dbReference type="NCBI Taxonomy" id="4432"/>
    <lineage>
        <taxon>Eukaryota</taxon>
        <taxon>Viridiplantae</taxon>
        <taxon>Streptophyta</taxon>
        <taxon>Embryophyta</taxon>
        <taxon>Tracheophyta</taxon>
        <taxon>Spermatophyta</taxon>
        <taxon>Magnoliopsida</taxon>
        <taxon>Proteales</taxon>
        <taxon>Nelumbonaceae</taxon>
        <taxon>Nelumbo</taxon>
    </lineage>
</organism>
<evidence type="ECO:0000313" key="3">
    <source>
        <dbReference type="Proteomes" id="UP000607653"/>
    </source>
</evidence>
<dbReference type="EMBL" id="DUZY01000007">
    <property type="protein sequence ID" value="DAD45512.1"/>
    <property type="molecule type" value="Genomic_DNA"/>
</dbReference>
<keyword evidence="3" id="KW-1185">Reference proteome</keyword>
<dbReference type="AlphaFoldDB" id="A0A822ZK40"/>
<feature type="region of interest" description="Disordered" evidence="1">
    <location>
        <begin position="1"/>
        <end position="24"/>
    </location>
</feature>
<sequence length="24" mass="2896">MRYKRNGDKSPEIRSETEESCHRS</sequence>
<proteinExistence type="predicted"/>